<evidence type="ECO:0000313" key="15">
    <source>
        <dbReference type="EMBL" id="KAJ1924702.1"/>
    </source>
</evidence>
<keyword evidence="5" id="KW-0963">Cytoplasm</keyword>
<evidence type="ECO:0000256" key="11">
    <source>
        <dbReference type="ARBA" id="ARBA00035113"/>
    </source>
</evidence>
<dbReference type="InterPro" id="IPR001841">
    <property type="entry name" value="Znf_RING"/>
</dbReference>
<feature type="region of interest" description="Disordered" evidence="13">
    <location>
        <begin position="364"/>
        <end position="492"/>
    </location>
</feature>
<keyword evidence="6" id="KW-0597">Phosphoprotein</keyword>
<feature type="region of interest" description="Disordered" evidence="13">
    <location>
        <begin position="795"/>
        <end position="826"/>
    </location>
</feature>
<dbReference type="Proteomes" id="UP001150569">
    <property type="component" value="Unassembled WGS sequence"/>
</dbReference>
<dbReference type="InterPro" id="IPR013087">
    <property type="entry name" value="Znf_C2H2_type"/>
</dbReference>
<evidence type="ECO:0000256" key="5">
    <source>
        <dbReference type="ARBA" id="ARBA00022490"/>
    </source>
</evidence>
<comment type="similarity">
    <text evidence="11">Belongs to the ZNF598/HEL2 family.</text>
</comment>
<dbReference type="GO" id="GO:0061630">
    <property type="term" value="F:ubiquitin protein ligase activity"/>
    <property type="evidence" value="ECO:0007669"/>
    <property type="project" value="UniProtKB-EC"/>
</dbReference>
<keyword evidence="10" id="KW-0862">Zinc</keyword>
<keyword evidence="7" id="KW-0808">Transferase</keyword>
<evidence type="ECO:0000256" key="8">
    <source>
        <dbReference type="ARBA" id="ARBA00022723"/>
    </source>
</evidence>
<reference evidence="15" key="1">
    <citation type="submission" date="2022-07" db="EMBL/GenBank/DDBJ databases">
        <title>Phylogenomic reconstructions and comparative analyses of Kickxellomycotina fungi.</title>
        <authorList>
            <person name="Reynolds N.K."/>
            <person name="Stajich J.E."/>
            <person name="Barry K."/>
            <person name="Grigoriev I.V."/>
            <person name="Crous P."/>
            <person name="Smith M.E."/>
        </authorList>
    </citation>
    <scope>NUCLEOTIDE SEQUENCE</scope>
    <source>
        <strain evidence="15">RSA 861</strain>
    </source>
</reference>
<dbReference type="GO" id="GO:0043022">
    <property type="term" value="F:ribosome binding"/>
    <property type="evidence" value="ECO:0007669"/>
    <property type="project" value="TreeGrafter"/>
</dbReference>
<feature type="compositionally biased region" description="Low complexity" evidence="13">
    <location>
        <begin position="518"/>
        <end position="535"/>
    </location>
</feature>
<dbReference type="InterPro" id="IPR044288">
    <property type="entry name" value="ZNF598/HEL2"/>
</dbReference>
<sequence length="826" mass="88013">MASNSPRDANPATTGPDATNGHGPSGPTGRGGRRGGRSGAPRRDRPASHSADPPEGAPKEGGTGKPRRNRPRRTRGHGPAAHGDGAPTEPVEEGDLCFICASPIKYAALGPCDHDTCTTCALRLRANYKTNQCPYCKTELGEVIFVEPKGRSYTDYQPKDFPAADQELGIHYETTAIRDQCAELLSLRCQWRGCPHVAGNGKWNDLKKHVTEVHHMYLCDLCVSHRKAFAHELRLFTKSQLVGHIRKGDKFGFEGHPSCSFCQTAFYDRDQLYEHCRDRHEQCHICRANGTGIHQYYRNYNELEKHFRADHYVCSKPDCLAKKFVVFDSDIDLKAHMLEEHQVPGASAKRSAHREARQIPVDIHYRGGDEGAGSRSNSQASTATGLDQNRRGRGNAAPSTAAQGSTAFPSLTEARNRDDSRSSAAAPARRAPAGFGQLTVEEPEEPPTGQSGKAKSKGKAARATAAAASAAAVASDSEGPTPSNAGYNRAATSNLPPSASAVVQGGFANSSSPINDWPTLAAPSTGASSLPSSSSVWGAGTPAAIHHQSRPILSAWGVPIPVAAQRTGSRGRKGKTPASDPSIDTTDPALVRQHTEVIDQIRNIFRDDESKLAKFRRLTSEMRRNDISEDTYVESLWAFIKTEGHDNGSDTISSQFNHIVRSVAKLIEDPEKQANLKQALKDHGLLQRAFPSLAAPVLKLDNTATSTSSGSDLTGANNGNHRILVIKSGAGGNGGSGPRLMGGTFRPPTATGSGANNGSNRGKRPVLRTFMSTASRSAAASSSSSLAANVAPLRSWNTSSLPSSGPTGGSSGSSQSRASLHDYPQL</sequence>
<feature type="compositionally biased region" description="Basic residues" evidence="13">
    <location>
        <begin position="65"/>
        <end position="76"/>
    </location>
</feature>
<evidence type="ECO:0000256" key="9">
    <source>
        <dbReference type="ARBA" id="ARBA00022771"/>
    </source>
</evidence>
<feature type="region of interest" description="Disordered" evidence="13">
    <location>
        <begin position="725"/>
        <end position="764"/>
    </location>
</feature>
<dbReference type="EC" id="2.3.2.27" evidence="4"/>
<dbReference type="InterPro" id="IPR057634">
    <property type="entry name" value="PAH_ZNF598/HEL2"/>
</dbReference>
<dbReference type="EMBL" id="JANBPT010000258">
    <property type="protein sequence ID" value="KAJ1924702.1"/>
    <property type="molecule type" value="Genomic_DNA"/>
</dbReference>
<evidence type="ECO:0000256" key="10">
    <source>
        <dbReference type="ARBA" id="ARBA00022833"/>
    </source>
</evidence>
<feature type="compositionally biased region" description="Polar residues" evidence="13">
    <location>
        <begin position="397"/>
        <end position="409"/>
    </location>
</feature>
<dbReference type="SUPFAM" id="SSF57850">
    <property type="entry name" value="RING/U-box"/>
    <property type="match status" value="1"/>
</dbReference>
<dbReference type="Pfam" id="PF13920">
    <property type="entry name" value="zf-C3HC4_3"/>
    <property type="match status" value="1"/>
</dbReference>
<evidence type="ECO:0000256" key="1">
    <source>
        <dbReference type="ARBA" id="ARBA00000900"/>
    </source>
</evidence>
<feature type="region of interest" description="Disordered" evidence="13">
    <location>
        <begin position="518"/>
        <end position="537"/>
    </location>
</feature>
<comment type="subcellular location">
    <subcellularLocation>
        <location evidence="2">Cytoplasm</location>
    </subcellularLocation>
</comment>
<evidence type="ECO:0000256" key="7">
    <source>
        <dbReference type="ARBA" id="ARBA00022679"/>
    </source>
</evidence>
<evidence type="ECO:0000256" key="3">
    <source>
        <dbReference type="ARBA" id="ARBA00004906"/>
    </source>
</evidence>
<dbReference type="PANTHER" id="PTHR22938">
    <property type="entry name" value="ZINC FINGER PROTEIN 598"/>
    <property type="match status" value="1"/>
</dbReference>
<accession>A0A9W8A9W1</accession>
<dbReference type="PROSITE" id="PS00028">
    <property type="entry name" value="ZINC_FINGER_C2H2_1"/>
    <property type="match status" value="1"/>
</dbReference>
<dbReference type="PANTHER" id="PTHR22938:SF0">
    <property type="entry name" value="E3 UBIQUITIN-PROTEIN LIGASE ZNF598"/>
    <property type="match status" value="1"/>
</dbReference>
<protein>
    <recommendedName>
        <fullName evidence="4">RING-type E3 ubiquitin transferase</fullName>
        <ecNumber evidence="4">2.3.2.27</ecNumber>
    </recommendedName>
</protein>
<dbReference type="OrthoDB" id="3838338at2759"/>
<evidence type="ECO:0000313" key="16">
    <source>
        <dbReference type="Proteomes" id="UP001150569"/>
    </source>
</evidence>
<gene>
    <name evidence="15" type="ORF">IWQ60_005022</name>
</gene>
<evidence type="ECO:0000256" key="2">
    <source>
        <dbReference type="ARBA" id="ARBA00004496"/>
    </source>
</evidence>
<comment type="catalytic activity">
    <reaction evidence="1">
        <text>S-ubiquitinyl-[E2 ubiquitin-conjugating enzyme]-L-cysteine + [acceptor protein]-L-lysine = [E2 ubiquitin-conjugating enzyme]-L-cysteine + N(6)-ubiquitinyl-[acceptor protein]-L-lysine.</text>
        <dbReference type="EC" id="2.3.2.27"/>
    </reaction>
</comment>
<evidence type="ECO:0000256" key="12">
    <source>
        <dbReference type="PROSITE-ProRule" id="PRU00175"/>
    </source>
</evidence>
<dbReference type="GO" id="GO:0008270">
    <property type="term" value="F:zinc ion binding"/>
    <property type="evidence" value="ECO:0007669"/>
    <property type="project" value="UniProtKB-KW"/>
</dbReference>
<dbReference type="Gene3D" id="3.30.40.10">
    <property type="entry name" value="Zinc/RING finger domain, C3HC4 (zinc finger)"/>
    <property type="match status" value="1"/>
</dbReference>
<feature type="compositionally biased region" description="Polar residues" evidence="13">
    <location>
        <begin position="374"/>
        <end position="387"/>
    </location>
</feature>
<evidence type="ECO:0000256" key="6">
    <source>
        <dbReference type="ARBA" id="ARBA00022553"/>
    </source>
</evidence>
<feature type="region of interest" description="Disordered" evidence="13">
    <location>
        <begin position="1"/>
        <end position="90"/>
    </location>
</feature>
<name>A0A9W8A9W1_9FUNG</name>
<dbReference type="Pfam" id="PF23230">
    <property type="entry name" value="zf-C2H2_13"/>
    <property type="match status" value="1"/>
</dbReference>
<feature type="region of interest" description="Disordered" evidence="13">
    <location>
        <begin position="564"/>
        <end position="586"/>
    </location>
</feature>
<keyword evidence="8" id="KW-0479">Metal-binding</keyword>
<comment type="caution">
    <text evidence="15">The sequence shown here is derived from an EMBL/GenBank/DDBJ whole genome shotgun (WGS) entry which is preliminary data.</text>
</comment>
<evidence type="ECO:0000256" key="4">
    <source>
        <dbReference type="ARBA" id="ARBA00012483"/>
    </source>
</evidence>
<feature type="compositionally biased region" description="Low complexity" evidence="13">
    <location>
        <begin position="422"/>
        <end position="433"/>
    </location>
</feature>
<dbReference type="PROSITE" id="PS50089">
    <property type="entry name" value="ZF_RING_2"/>
    <property type="match status" value="1"/>
</dbReference>
<feature type="compositionally biased region" description="Low complexity" evidence="13">
    <location>
        <begin position="77"/>
        <end position="87"/>
    </location>
</feature>
<evidence type="ECO:0000259" key="14">
    <source>
        <dbReference type="PROSITE" id="PS50089"/>
    </source>
</evidence>
<dbReference type="InterPro" id="IPR041888">
    <property type="entry name" value="RING-HC_ZNF598/HEL2"/>
</dbReference>
<evidence type="ECO:0000256" key="13">
    <source>
        <dbReference type="SAM" id="MobiDB-lite"/>
    </source>
</evidence>
<keyword evidence="16" id="KW-1185">Reference proteome</keyword>
<dbReference type="SMART" id="SM00355">
    <property type="entry name" value="ZnF_C2H2"/>
    <property type="match status" value="4"/>
</dbReference>
<dbReference type="CDD" id="cd16615">
    <property type="entry name" value="RING-HC_ZNF598"/>
    <property type="match status" value="1"/>
</dbReference>
<organism evidence="15 16">
    <name type="scientific">Tieghemiomyces parasiticus</name>
    <dbReference type="NCBI Taxonomy" id="78921"/>
    <lineage>
        <taxon>Eukaryota</taxon>
        <taxon>Fungi</taxon>
        <taxon>Fungi incertae sedis</taxon>
        <taxon>Zoopagomycota</taxon>
        <taxon>Kickxellomycotina</taxon>
        <taxon>Dimargaritomycetes</taxon>
        <taxon>Dimargaritales</taxon>
        <taxon>Dimargaritaceae</taxon>
        <taxon>Tieghemiomyces</taxon>
    </lineage>
</organism>
<keyword evidence="9 12" id="KW-0863">Zinc-finger</keyword>
<dbReference type="GO" id="GO:0016567">
    <property type="term" value="P:protein ubiquitination"/>
    <property type="evidence" value="ECO:0007669"/>
    <property type="project" value="TreeGrafter"/>
</dbReference>
<dbReference type="GO" id="GO:0072344">
    <property type="term" value="P:rescue of stalled ribosome"/>
    <property type="evidence" value="ECO:0007669"/>
    <property type="project" value="InterPro"/>
</dbReference>
<feature type="compositionally biased region" description="Low complexity" evidence="13">
    <location>
        <begin position="461"/>
        <end position="475"/>
    </location>
</feature>
<feature type="compositionally biased region" description="Polar residues" evidence="13">
    <location>
        <begin position="478"/>
        <end position="492"/>
    </location>
</feature>
<feature type="compositionally biased region" description="Polar residues" evidence="13">
    <location>
        <begin position="1"/>
        <end position="17"/>
    </location>
</feature>
<dbReference type="GO" id="GO:0005737">
    <property type="term" value="C:cytoplasm"/>
    <property type="evidence" value="ECO:0007669"/>
    <property type="project" value="UniProtKB-SubCell"/>
</dbReference>
<proteinExistence type="inferred from homology"/>
<dbReference type="Pfam" id="PF23202">
    <property type="entry name" value="PAH_ZNF598"/>
    <property type="match status" value="1"/>
</dbReference>
<dbReference type="InterPro" id="IPR056437">
    <property type="entry name" value="Znf-C2H2_ZNF598/HEL2"/>
</dbReference>
<feature type="compositionally biased region" description="Polar residues" evidence="13">
    <location>
        <begin position="750"/>
        <end position="760"/>
    </location>
</feature>
<feature type="domain" description="RING-type" evidence="14">
    <location>
        <begin position="97"/>
        <end position="137"/>
    </location>
</feature>
<dbReference type="InterPro" id="IPR013083">
    <property type="entry name" value="Znf_RING/FYVE/PHD"/>
</dbReference>
<dbReference type="AlphaFoldDB" id="A0A9W8A9W1"/>
<comment type="pathway">
    <text evidence="3">Protein modification; protein ubiquitination.</text>
</comment>